<keyword evidence="4 6" id="KW-1133">Transmembrane helix</keyword>
<evidence type="ECO:0000256" key="3">
    <source>
        <dbReference type="ARBA" id="ARBA00022692"/>
    </source>
</evidence>
<feature type="transmembrane region" description="Helical" evidence="6">
    <location>
        <begin position="21"/>
        <end position="42"/>
    </location>
</feature>
<dbReference type="InterPro" id="IPR051401">
    <property type="entry name" value="GtrA_CellWall_Glycosyl"/>
</dbReference>
<evidence type="ECO:0000256" key="1">
    <source>
        <dbReference type="ARBA" id="ARBA00004141"/>
    </source>
</evidence>
<name>A0ABQ4R212_9HYPH</name>
<protein>
    <recommendedName>
        <fullName evidence="7">GtrA/DPMS transmembrane domain-containing protein</fullName>
    </recommendedName>
</protein>
<comment type="subcellular location">
    <subcellularLocation>
        <location evidence="1">Membrane</location>
        <topology evidence="1">Multi-pass membrane protein</topology>
    </subcellularLocation>
</comment>
<evidence type="ECO:0000313" key="8">
    <source>
        <dbReference type="EMBL" id="GJD51326.1"/>
    </source>
</evidence>
<evidence type="ECO:0000259" key="7">
    <source>
        <dbReference type="Pfam" id="PF04138"/>
    </source>
</evidence>
<dbReference type="PANTHER" id="PTHR38459:SF1">
    <property type="entry name" value="PROPHAGE BACTOPRENOL-LINKED GLUCOSE TRANSLOCASE HOMOLOG"/>
    <property type="match status" value="1"/>
</dbReference>
<feature type="transmembrane region" description="Helical" evidence="6">
    <location>
        <begin position="92"/>
        <end position="109"/>
    </location>
</feature>
<keyword evidence="9" id="KW-1185">Reference proteome</keyword>
<organism evidence="8 9">
    <name type="scientific">Methylobacterium crusticola</name>
    <dbReference type="NCBI Taxonomy" id="1697972"/>
    <lineage>
        <taxon>Bacteria</taxon>
        <taxon>Pseudomonadati</taxon>
        <taxon>Pseudomonadota</taxon>
        <taxon>Alphaproteobacteria</taxon>
        <taxon>Hyphomicrobiales</taxon>
        <taxon>Methylobacteriaceae</taxon>
        <taxon>Methylobacterium</taxon>
    </lineage>
</organism>
<dbReference type="RefSeq" id="WP_407068115.1">
    <property type="nucleotide sequence ID" value="NZ_BPQH01000013.1"/>
</dbReference>
<sequence>MADTRGRPARRECRGAAAAGLARQFAAYVGVGLAALAVHYGLLVGLVEAARLDPVRAALAGYVAGGVVSYTLNRRLTYASDRPHAEATWRFAIVALVGLSLTWLAMAALTRGLGLPYLPAQVVTTGTVVFWNFSGNRLWTFARRPGMAVPGGVG</sequence>
<dbReference type="InterPro" id="IPR007267">
    <property type="entry name" value="GtrA_DPMS_TM"/>
</dbReference>
<dbReference type="EMBL" id="BPQH01000013">
    <property type="protein sequence ID" value="GJD51326.1"/>
    <property type="molecule type" value="Genomic_DNA"/>
</dbReference>
<evidence type="ECO:0000256" key="6">
    <source>
        <dbReference type="SAM" id="Phobius"/>
    </source>
</evidence>
<accession>A0ABQ4R212</accession>
<keyword evidence="5 6" id="KW-0472">Membrane</keyword>
<reference evidence="8" key="1">
    <citation type="journal article" date="2021" name="Front. Microbiol.">
        <title>Comprehensive Comparative Genomics and Phenotyping of Methylobacterium Species.</title>
        <authorList>
            <person name="Alessa O."/>
            <person name="Ogura Y."/>
            <person name="Fujitani Y."/>
            <person name="Takami H."/>
            <person name="Hayashi T."/>
            <person name="Sahin N."/>
            <person name="Tani A."/>
        </authorList>
    </citation>
    <scope>NUCLEOTIDE SEQUENCE</scope>
    <source>
        <strain evidence="8">KCTC 52305</strain>
    </source>
</reference>
<comment type="similarity">
    <text evidence="2">Belongs to the GtrA family.</text>
</comment>
<gene>
    <name evidence="8" type="ORF">OPKNFCMD_4080</name>
</gene>
<feature type="domain" description="GtrA/DPMS transmembrane" evidence="7">
    <location>
        <begin position="28"/>
        <end position="141"/>
    </location>
</feature>
<keyword evidence="3 6" id="KW-0812">Transmembrane</keyword>
<reference evidence="8" key="2">
    <citation type="submission" date="2021-08" db="EMBL/GenBank/DDBJ databases">
        <authorList>
            <person name="Tani A."/>
            <person name="Ola A."/>
            <person name="Ogura Y."/>
            <person name="Katsura K."/>
            <person name="Hayashi T."/>
        </authorList>
    </citation>
    <scope>NUCLEOTIDE SEQUENCE</scope>
    <source>
        <strain evidence="8">KCTC 52305</strain>
    </source>
</reference>
<evidence type="ECO:0000313" key="9">
    <source>
        <dbReference type="Proteomes" id="UP001055167"/>
    </source>
</evidence>
<evidence type="ECO:0000256" key="2">
    <source>
        <dbReference type="ARBA" id="ARBA00009399"/>
    </source>
</evidence>
<evidence type="ECO:0000256" key="4">
    <source>
        <dbReference type="ARBA" id="ARBA00022989"/>
    </source>
</evidence>
<comment type="caution">
    <text evidence="8">The sequence shown here is derived from an EMBL/GenBank/DDBJ whole genome shotgun (WGS) entry which is preliminary data.</text>
</comment>
<dbReference type="PANTHER" id="PTHR38459">
    <property type="entry name" value="PROPHAGE BACTOPRENOL-LINKED GLUCOSE TRANSLOCASE HOMOLOG"/>
    <property type="match status" value="1"/>
</dbReference>
<evidence type="ECO:0000256" key="5">
    <source>
        <dbReference type="ARBA" id="ARBA00023136"/>
    </source>
</evidence>
<dbReference type="Pfam" id="PF04138">
    <property type="entry name" value="GtrA_DPMS_TM"/>
    <property type="match status" value="1"/>
</dbReference>
<dbReference type="Proteomes" id="UP001055167">
    <property type="component" value="Unassembled WGS sequence"/>
</dbReference>
<feature type="transmembrane region" description="Helical" evidence="6">
    <location>
        <begin position="54"/>
        <end position="72"/>
    </location>
</feature>
<proteinExistence type="inferred from homology"/>
<feature type="transmembrane region" description="Helical" evidence="6">
    <location>
        <begin position="115"/>
        <end position="134"/>
    </location>
</feature>